<feature type="transmembrane region" description="Helical" evidence="1">
    <location>
        <begin position="29"/>
        <end position="50"/>
    </location>
</feature>
<keyword evidence="1" id="KW-1133">Transmembrane helix</keyword>
<protein>
    <submittedName>
        <fullName evidence="2">Uncharacterized protein</fullName>
    </submittedName>
</protein>
<accession>A0A840NYL9</accession>
<evidence type="ECO:0000313" key="2">
    <source>
        <dbReference type="EMBL" id="MBB5074462.1"/>
    </source>
</evidence>
<keyword evidence="3" id="KW-1185">Reference proteome</keyword>
<evidence type="ECO:0000256" key="1">
    <source>
        <dbReference type="SAM" id="Phobius"/>
    </source>
</evidence>
<comment type="caution">
    <text evidence="2">The sequence shown here is derived from an EMBL/GenBank/DDBJ whole genome shotgun (WGS) entry which is preliminary data.</text>
</comment>
<dbReference type="EMBL" id="JACHIM010000014">
    <property type="protein sequence ID" value="MBB5074462.1"/>
    <property type="molecule type" value="Genomic_DNA"/>
</dbReference>
<sequence>MLQNYWLFFLLSPPMYGLLDLVVQVPLSISGSLFSIYLSILCILPVNLMHNSAMIGAKKRKPTNRELNKRVIKALVSLFQPVVVAVENPAYTTARIREMKNITLHSFGQKAVDSFNESFNEREHTPACATFCPIILLS</sequence>
<dbReference type="RefSeq" id="WP_183229358.1">
    <property type="nucleotide sequence ID" value="NZ_JACHIM010000014.1"/>
</dbReference>
<dbReference type="Proteomes" id="UP000561417">
    <property type="component" value="Unassembled WGS sequence"/>
</dbReference>
<feature type="transmembrane region" description="Helical" evidence="1">
    <location>
        <begin position="5"/>
        <end position="23"/>
    </location>
</feature>
<keyword evidence="1" id="KW-0472">Membrane</keyword>
<reference evidence="2 3" key="1">
    <citation type="submission" date="2020-08" db="EMBL/GenBank/DDBJ databases">
        <title>Genomic Encyclopedia of Type Strains, Phase IV (KMG-IV): sequencing the most valuable type-strain genomes for metagenomic binning, comparative biology and taxonomic classification.</title>
        <authorList>
            <person name="Goeker M."/>
        </authorList>
    </citation>
    <scope>NUCLEOTIDE SEQUENCE [LARGE SCALE GENOMIC DNA]</scope>
    <source>
        <strain evidence="2 3">DSM 28538</strain>
    </source>
</reference>
<proteinExistence type="predicted"/>
<gene>
    <name evidence="2" type="ORF">HNQ69_001605</name>
</gene>
<keyword evidence="1" id="KW-0812">Transmembrane</keyword>
<dbReference type="AlphaFoldDB" id="A0A840NYL9"/>
<organism evidence="2 3">
    <name type="scientific">Bartonella callosciuri</name>
    <dbReference type="NCBI Taxonomy" id="686223"/>
    <lineage>
        <taxon>Bacteria</taxon>
        <taxon>Pseudomonadati</taxon>
        <taxon>Pseudomonadota</taxon>
        <taxon>Alphaproteobacteria</taxon>
        <taxon>Hyphomicrobiales</taxon>
        <taxon>Bartonellaceae</taxon>
        <taxon>Bartonella</taxon>
    </lineage>
</organism>
<name>A0A840NYL9_9HYPH</name>
<evidence type="ECO:0000313" key="3">
    <source>
        <dbReference type="Proteomes" id="UP000561417"/>
    </source>
</evidence>